<dbReference type="PRINTS" id="PR00034">
    <property type="entry name" value="HTHCRP"/>
</dbReference>
<dbReference type="Proteomes" id="UP000199687">
    <property type="component" value="Unassembled WGS sequence"/>
</dbReference>
<dbReference type="STRING" id="531814.SAMN04487944_101248"/>
<accession>A0A1H9LHK1</accession>
<dbReference type="GO" id="GO:0003677">
    <property type="term" value="F:DNA binding"/>
    <property type="evidence" value="ECO:0007669"/>
    <property type="project" value="UniProtKB-KW"/>
</dbReference>
<dbReference type="InterPro" id="IPR036388">
    <property type="entry name" value="WH-like_DNA-bd_sf"/>
</dbReference>
<dbReference type="InterPro" id="IPR012318">
    <property type="entry name" value="HTH_CRP"/>
</dbReference>
<dbReference type="SUPFAM" id="SSF46785">
    <property type="entry name" value="Winged helix' DNA-binding domain"/>
    <property type="match status" value="1"/>
</dbReference>
<proteinExistence type="predicted"/>
<dbReference type="SUPFAM" id="SSF51206">
    <property type="entry name" value="cAMP-binding domain-like"/>
    <property type="match status" value="1"/>
</dbReference>
<keyword evidence="2" id="KW-0238">DNA-binding</keyword>
<dbReference type="InterPro" id="IPR000595">
    <property type="entry name" value="cNMP-bd_dom"/>
</dbReference>
<reference evidence="7 8" key="1">
    <citation type="submission" date="2016-10" db="EMBL/GenBank/DDBJ databases">
        <authorList>
            <person name="de Groot N.N."/>
        </authorList>
    </citation>
    <scope>NUCLEOTIDE SEQUENCE [LARGE SCALE GENOMIC DNA]</scope>
    <source>
        <strain evidence="7 8">CGMCC 1.7727</strain>
    </source>
</reference>
<dbReference type="Gene3D" id="2.60.120.10">
    <property type="entry name" value="Jelly Rolls"/>
    <property type="match status" value="1"/>
</dbReference>
<keyword evidence="1" id="KW-0805">Transcription regulation</keyword>
<name>A0A1H9LHK1_9BACI</name>
<dbReference type="SMART" id="SM00100">
    <property type="entry name" value="cNMP"/>
    <property type="match status" value="1"/>
</dbReference>
<dbReference type="CDD" id="cd00038">
    <property type="entry name" value="CAP_ED"/>
    <property type="match status" value="1"/>
</dbReference>
<evidence type="ECO:0000256" key="2">
    <source>
        <dbReference type="ARBA" id="ARBA00023125"/>
    </source>
</evidence>
<evidence type="ECO:0000313" key="7">
    <source>
        <dbReference type="EMBL" id="SER10595.1"/>
    </source>
</evidence>
<keyword evidence="8" id="KW-1185">Reference proteome</keyword>
<evidence type="ECO:0000256" key="1">
    <source>
        <dbReference type="ARBA" id="ARBA00023015"/>
    </source>
</evidence>
<dbReference type="InterPro" id="IPR014710">
    <property type="entry name" value="RmlC-like_jellyroll"/>
</dbReference>
<dbReference type="PROSITE" id="PS50042">
    <property type="entry name" value="CNMP_BINDING_3"/>
    <property type="match status" value="1"/>
</dbReference>
<dbReference type="InterPro" id="IPR050397">
    <property type="entry name" value="Env_Response_Regulators"/>
</dbReference>
<dbReference type="EMBL" id="FOGL01000001">
    <property type="protein sequence ID" value="SER10595.1"/>
    <property type="molecule type" value="Genomic_DNA"/>
</dbReference>
<dbReference type="Gene3D" id="1.10.10.10">
    <property type="entry name" value="Winged helix-like DNA-binding domain superfamily/Winged helix DNA-binding domain"/>
    <property type="match status" value="1"/>
</dbReference>
<dbReference type="Pfam" id="PF13545">
    <property type="entry name" value="HTH_Crp_2"/>
    <property type="match status" value="1"/>
</dbReference>
<evidence type="ECO:0000313" key="8">
    <source>
        <dbReference type="Proteomes" id="UP000199687"/>
    </source>
</evidence>
<dbReference type="PANTHER" id="PTHR24567:SF28">
    <property type="entry name" value="LISTERIOLYSIN REGULATORY PROTEIN"/>
    <property type="match status" value="1"/>
</dbReference>
<feature type="domain" description="HTH crp-type" evidence="6">
    <location>
        <begin position="159"/>
        <end position="228"/>
    </location>
</feature>
<gene>
    <name evidence="7" type="ORF">SAMN04487944_101248</name>
</gene>
<protein>
    <submittedName>
        <fullName evidence="7">CRP/FNR family transcriptional regulator, anaerobic regulatory protein</fullName>
    </submittedName>
</protein>
<dbReference type="InterPro" id="IPR036390">
    <property type="entry name" value="WH_DNA-bd_sf"/>
</dbReference>
<feature type="domain" description="Cyclic nucleotide-binding" evidence="5">
    <location>
        <begin position="25"/>
        <end position="145"/>
    </location>
</feature>
<evidence type="ECO:0000259" key="6">
    <source>
        <dbReference type="PROSITE" id="PS51063"/>
    </source>
</evidence>
<dbReference type="SMART" id="SM00419">
    <property type="entry name" value="HTH_CRP"/>
    <property type="match status" value="1"/>
</dbReference>
<dbReference type="Pfam" id="PF00027">
    <property type="entry name" value="cNMP_binding"/>
    <property type="match status" value="1"/>
</dbReference>
<organism evidence="7 8">
    <name type="scientific">Gracilibacillus ureilyticus</name>
    <dbReference type="NCBI Taxonomy" id="531814"/>
    <lineage>
        <taxon>Bacteria</taxon>
        <taxon>Bacillati</taxon>
        <taxon>Bacillota</taxon>
        <taxon>Bacilli</taxon>
        <taxon>Bacillales</taxon>
        <taxon>Bacillaceae</taxon>
        <taxon>Gracilibacillus</taxon>
    </lineage>
</organism>
<dbReference type="CDD" id="cd00092">
    <property type="entry name" value="HTH_CRP"/>
    <property type="match status" value="1"/>
</dbReference>
<dbReference type="OrthoDB" id="9798104at2"/>
<evidence type="ECO:0000256" key="4">
    <source>
        <dbReference type="ARBA" id="ARBA00023163"/>
    </source>
</evidence>
<dbReference type="GO" id="GO:0003700">
    <property type="term" value="F:DNA-binding transcription factor activity"/>
    <property type="evidence" value="ECO:0007669"/>
    <property type="project" value="TreeGrafter"/>
</dbReference>
<dbReference type="AlphaFoldDB" id="A0A1H9LHK1"/>
<keyword evidence="3" id="KW-0010">Activator</keyword>
<dbReference type="PROSITE" id="PS51063">
    <property type="entry name" value="HTH_CRP_2"/>
    <property type="match status" value="1"/>
</dbReference>
<dbReference type="GO" id="GO:0005829">
    <property type="term" value="C:cytosol"/>
    <property type="evidence" value="ECO:0007669"/>
    <property type="project" value="TreeGrafter"/>
</dbReference>
<evidence type="ECO:0000259" key="5">
    <source>
        <dbReference type="PROSITE" id="PS50042"/>
    </source>
</evidence>
<dbReference type="InterPro" id="IPR018490">
    <property type="entry name" value="cNMP-bd_dom_sf"/>
</dbReference>
<evidence type="ECO:0000256" key="3">
    <source>
        <dbReference type="ARBA" id="ARBA00023159"/>
    </source>
</evidence>
<sequence>MCTHCHTHHHHLTGIQKNCVSLVPIFNHLENRQLNEVMNKMNSVSYKKGETIYHAGDQSDTLYIVNNGKIKIYRLAESGKEQFIRLLNQGEFTGEYALFSESIHESYAEAVTDTNVCLMKRSDLQELLIKYPTISLKILSVFSDRLEHSEKQTTLFATEKAETRIAFFLVQTLEDTPSSEVMFPMNKKDLASYLGTTPETISRKLTHLESRGYIKQKSNKRIEVLDINGLLLV</sequence>
<dbReference type="RefSeq" id="WP_089738173.1">
    <property type="nucleotide sequence ID" value="NZ_FOGL01000001.1"/>
</dbReference>
<dbReference type="PANTHER" id="PTHR24567">
    <property type="entry name" value="CRP FAMILY TRANSCRIPTIONAL REGULATORY PROTEIN"/>
    <property type="match status" value="1"/>
</dbReference>
<keyword evidence="4" id="KW-0804">Transcription</keyword>